<feature type="transmembrane region" description="Helical" evidence="10">
    <location>
        <begin position="149"/>
        <end position="172"/>
    </location>
</feature>
<dbReference type="PANTHER" id="PTHR24231:SF14">
    <property type="entry name" value="SUCCINATE RECEPTOR 1"/>
    <property type="match status" value="1"/>
</dbReference>
<evidence type="ECO:0000256" key="9">
    <source>
        <dbReference type="RuleBase" id="RU000688"/>
    </source>
</evidence>
<dbReference type="Ensembl" id="ENSPKIT00000011404.1">
    <property type="protein sequence ID" value="ENSPKIP00000030583.1"/>
    <property type="gene ID" value="ENSPKIG00000011391.1"/>
</dbReference>
<keyword evidence="6 10" id="KW-0472">Membrane</keyword>
<feature type="transmembrane region" description="Helical" evidence="10">
    <location>
        <begin position="244"/>
        <end position="262"/>
    </location>
</feature>
<evidence type="ECO:0000259" key="12">
    <source>
        <dbReference type="PROSITE" id="PS50262"/>
    </source>
</evidence>
<accession>A0A3B3SJR6</accession>
<dbReference type="InterPro" id="IPR017452">
    <property type="entry name" value="GPCR_Rhodpsn_7TM"/>
</dbReference>
<dbReference type="AlphaFoldDB" id="A0A3B3SJR6"/>
<dbReference type="PROSITE" id="PS00237">
    <property type="entry name" value="G_PROTEIN_RECEP_F1_1"/>
    <property type="match status" value="1"/>
</dbReference>
<dbReference type="InterPro" id="IPR000276">
    <property type="entry name" value="GPCR_Rhodpsn"/>
</dbReference>
<organism evidence="13 14">
    <name type="scientific">Paramormyrops kingsleyae</name>
    <dbReference type="NCBI Taxonomy" id="1676925"/>
    <lineage>
        <taxon>Eukaryota</taxon>
        <taxon>Metazoa</taxon>
        <taxon>Chordata</taxon>
        <taxon>Craniata</taxon>
        <taxon>Vertebrata</taxon>
        <taxon>Euteleostomi</taxon>
        <taxon>Actinopterygii</taxon>
        <taxon>Neopterygii</taxon>
        <taxon>Teleostei</taxon>
        <taxon>Osteoglossocephala</taxon>
        <taxon>Osteoglossomorpha</taxon>
        <taxon>Osteoglossiformes</taxon>
        <taxon>Mormyridae</taxon>
        <taxon>Paramormyrops</taxon>
    </lineage>
</organism>
<keyword evidence="14" id="KW-1185">Reference proteome</keyword>
<comment type="subcellular location">
    <subcellularLocation>
        <location evidence="1">Cell membrane</location>
        <topology evidence="1">Multi-pass membrane protein</topology>
    </subcellularLocation>
</comment>
<feature type="transmembrane region" description="Helical" evidence="10">
    <location>
        <begin position="110"/>
        <end position="128"/>
    </location>
</feature>
<dbReference type="PANTHER" id="PTHR24231">
    <property type="entry name" value="PURINOCEPTOR-RELATED G-PROTEIN COUPLED RECEPTOR"/>
    <property type="match status" value="1"/>
</dbReference>
<evidence type="ECO:0000313" key="14">
    <source>
        <dbReference type="Proteomes" id="UP000261540"/>
    </source>
</evidence>
<name>A0A3B3SJR6_9TELE</name>
<keyword evidence="4 10" id="KW-1133">Transmembrane helix</keyword>
<evidence type="ECO:0000256" key="6">
    <source>
        <dbReference type="ARBA" id="ARBA00023136"/>
    </source>
</evidence>
<dbReference type="Pfam" id="PF00001">
    <property type="entry name" value="7tm_1"/>
    <property type="match status" value="1"/>
</dbReference>
<dbReference type="PRINTS" id="PR00237">
    <property type="entry name" value="GPCRRHODOPSN"/>
</dbReference>
<evidence type="ECO:0000256" key="8">
    <source>
        <dbReference type="ARBA" id="ARBA00023224"/>
    </source>
</evidence>
<feature type="transmembrane region" description="Helical" evidence="10">
    <location>
        <begin position="198"/>
        <end position="223"/>
    </location>
</feature>
<reference evidence="13" key="2">
    <citation type="submission" date="2025-09" db="UniProtKB">
        <authorList>
            <consortium name="Ensembl"/>
        </authorList>
    </citation>
    <scope>IDENTIFICATION</scope>
</reference>
<dbReference type="GeneTree" id="ENSGT01150000287001"/>
<dbReference type="GO" id="GO:0004930">
    <property type="term" value="F:G protein-coupled receptor activity"/>
    <property type="evidence" value="ECO:0007669"/>
    <property type="project" value="UniProtKB-KW"/>
</dbReference>
<dbReference type="PROSITE" id="PS50262">
    <property type="entry name" value="G_PROTEIN_RECEP_F1_2"/>
    <property type="match status" value="1"/>
</dbReference>
<comment type="similarity">
    <text evidence="9">Belongs to the G-protein coupled receptor 1 family.</text>
</comment>
<evidence type="ECO:0000256" key="7">
    <source>
        <dbReference type="ARBA" id="ARBA00023170"/>
    </source>
</evidence>
<proteinExistence type="inferred from homology"/>
<dbReference type="SUPFAM" id="SSF81321">
    <property type="entry name" value="Family A G protein-coupled receptor-like"/>
    <property type="match status" value="1"/>
</dbReference>
<dbReference type="GO" id="GO:0005886">
    <property type="term" value="C:plasma membrane"/>
    <property type="evidence" value="ECO:0007669"/>
    <property type="project" value="UniProtKB-SubCell"/>
</dbReference>
<dbReference type="Proteomes" id="UP000261540">
    <property type="component" value="Unplaced"/>
</dbReference>
<keyword evidence="5 9" id="KW-0297">G-protein coupled receptor</keyword>
<feature type="domain" description="G-protein coupled receptors family 1 profile" evidence="12">
    <location>
        <begin position="50"/>
        <end position="307"/>
    </location>
</feature>
<evidence type="ECO:0000256" key="1">
    <source>
        <dbReference type="ARBA" id="ARBA00004651"/>
    </source>
</evidence>
<evidence type="ECO:0000256" key="11">
    <source>
        <dbReference type="SAM" id="SignalP"/>
    </source>
</evidence>
<evidence type="ECO:0000256" key="4">
    <source>
        <dbReference type="ARBA" id="ARBA00022989"/>
    </source>
</evidence>
<feature type="chain" id="PRO_5017360373" evidence="11">
    <location>
        <begin position="18"/>
        <end position="332"/>
    </location>
</feature>
<dbReference type="STRING" id="1676925.ENSPKIP00000030583"/>
<keyword evidence="2" id="KW-1003">Cell membrane</keyword>
<evidence type="ECO:0000256" key="5">
    <source>
        <dbReference type="ARBA" id="ARBA00023040"/>
    </source>
</evidence>
<dbReference type="Gene3D" id="1.20.1070.10">
    <property type="entry name" value="Rhodopsin 7-helix transmembrane proteins"/>
    <property type="match status" value="1"/>
</dbReference>
<dbReference type="PRINTS" id="PR01157">
    <property type="entry name" value="P2YPURNOCPTR"/>
</dbReference>
<keyword evidence="8 9" id="KW-0807">Transducer</keyword>
<feature type="transmembrane region" description="Helical" evidence="10">
    <location>
        <begin position="39"/>
        <end position="61"/>
    </location>
</feature>
<keyword evidence="3 9" id="KW-0812">Transmembrane</keyword>
<protein>
    <submittedName>
        <fullName evidence="13">Succinate receptor 1</fullName>
    </submittedName>
</protein>
<feature type="signal peptide" evidence="11">
    <location>
        <begin position="1"/>
        <end position="17"/>
    </location>
</feature>
<feature type="transmembrane region" description="Helical" evidence="10">
    <location>
        <begin position="68"/>
        <end position="90"/>
    </location>
</feature>
<evidence type="ECO:0000256" key="3">
    <source>
        <dbReference type="ARBA" id="ARBA00022692"/>
    </source>
</evidence>
<evidence type="ECO:0000256" key="10">
    <source>
        <dbReference type="SAM" id="Phobius"/>
    </source>
</evidence>
<evidence type="ECO:0000256" key="2">
    <source>
        <dbReference type="ARBA" id="ARBA00022475"/>
    </source>
</evidence>
<keyword evidence="11" id="KW-0732">Signal</keyword>
<keyword evidence="7 9" id="KW-0675">Receptor</keyword>
<reference evidence="13" key="1">
    <citation type="submission" date="2025-08" db="UniProtKB">
        <authorList>
            <consortium name="Ensembl"/>
        </authorList>
    </citation>
    <scope>IDENTIFICATION</scope>
</reference>
<sequence>MSCLLLVLTFSISFSTGLCMTSNCSELPLQLEKYYLPTMYGVEFILGFLGNLTVILGYLLWMRRWRSINVYLFNLAVSDLVFLCTLPYLSYTYAWKQGNTLPNICLINRFILHINLYSSILFMVWVSLDRYLLLQNPLRQHILLKFKTAVWISAISWLLVTIQVTPLMIFILADLKLNNWTQCSDFGSLSGHEMTEHLAYSLVLTLTGFIIPLLAICFFTLGITRLLKTQEGVFSQRSVSFHRPRCVALMAFIMFLVLYSPYHLMRNVYIISQLTGLDSSTHSRIKSLYILSRPVAFAHSVINPVFYFLMGDQFKELLLNGIRSLFATHCRL</sequence>
<evidence type="ECO:0000313" key="13">
    <source>
        <dbReference type="Ensembl" id="ENSPKIP00000030583.1"/>
    </source>
</evidence>